<keyword evidence="10" id="KW-1185">Reference proteome</keyword>
<dbReference type="KEGG" id="asc:ASAC_0911"/>
<dbReference type="InterPro" id="IPR056738">
    <property type="entry name" value="NfeD1b_N"/>
</dbReference>
<dbReference type="InterPro" id="IPR052165">
    <property type="entry name" value="Membrane_assoc_protease"/>
</dbReference>
<evidence type="ECO:0000259" key="8">
    <source>
        <dbReference type="Pfam" id="PF25145"/>
    </source>
</evidence>
<dbReference type="InterPro" id="IPR002810">
    <property type="entry name" value="NfeD-like_C"/>
</dbReference>
<evidence type="ECO:0000256" key="5">
    <source>
        <dbReference type="SAM" id="Phobius"/>
    </source>
</evidence>
<dbReference type="InParanoid" id="D9Q1X9"/>
<accession>D9Q1X9</accession>
<keyword evidence="2 5" id="KW-0812">Transmembrane</keyword>
<dbReference type="InterPro" id="IPR012340">
    <property type="entry name" value="NA-bd_OB-fold"/>
</dbReference>
<organism evidence="9 10">
    <name type="scientific">Acidilobus saccharovorans (strain DSM 16705 / JCM 18335 / VKM B-2471 / 345-15)</name>
    <dbReference type="NCBI Taxonomy" id="666510"/>
    <lineage>
        <taxon>Archaea</taxon>
        <taxon>Thermoproteota</taxon>
        <taxon>Thermoprotei</taxon>
        <taxon>Acidilobales</taxon>
        <taxon>Acidilobaceae</taxon>
        <taxon>Acidilobus</taxon>
    </lineage>
</organism>
<dbReference type="Gene3D" id="3.90.226.10">
    <property type="entry name" value="2-enoyl-CoA Hydratase, Chain A, domain 1"/>
    <property type="match status" value="1"/>
</dbReference>
<name>D9Q1X9_ACIS3</name>
<sequence>MKIKLLLWLLGVTLVLAAIGAAQLWHAEAASAPTSNATVVVVNFDVPVDLGSSTMMQRAVTTAELLKAKAIVIVMNTPGGYLSDMLKIVSYIEQAQAAGIPVYTYVPPDGMAASAGSYIAMATNSIIMDNGTFIGPSTPIVVGGTPLEQNHTEDAMIAFMESLASKWGRNATAAKIMVVDDRAFTAEEALRYHLINNVSNSLSQAMSEWGLTNVTQVQISENAYEQFLSVLSNSTVDGILITLGFMAILIDLFHPTFIVSAVGVTAIVMGLVGAEIIGASAIGLTLLLLGAIIMFLELKMGHGFAMIAGAITSAVGIYLLAMGIPYVATSVPTASKYVLTDSVVAIVGVVLGLYIRWIASPMKRKRVMAGPESLIGDVGVVVSDLAPVGEVRVQGIVWRAVSASGETIKVGEKVKVVKVEGVTLFVERATGEDKGS</sequence>
<evidence type="ECO:0000313" key="10">
    <source>
        <dbReference type="Proteomes" id="UP000000346"/>
    </source>
</evidence>
<dbReference type="SUPFAM" id="SSF52096">
    <property type="entry name" value="ClpP/crotonase"/>
    <property type="match status" value="1"/>
</dbReference>
<keyword evidence="4 5" id="KW-0472">Membrane</keyword>
<dbReference type="Pfam" id="PF25145">
    <property type="entry name" value="NfeD1b_N"/>
    <property type="match status" value="1"/>
</dbReference>
<dbReference type="GeneID" id="9499150"/>
<dbReference type="InterPro" id="IPR056739">
    <property type="entry name" value="NfeD_membrane"/>
</dbReference>
<comment type="subcellular location">
    <subcellularLocation>
        <location evidence="1">Membrane</location>
        <topology evidence="1">Multi-pass membrane protein</topology>
    </subcellularLocation>
</comment>
<dbReference type="Pfam" id="PF01957">
    <property type="entry name" value="NfeD"/>
    <property type="match status" value="1"/>
</dbReference>
<dbReference type="EMBL" id="CP001742">
    <property type="protein sequence ID" value="ADL19317.1"/>
    <property type="molecule type" value="Genomic_DNA"/>
</dbReference>
<dbReference type="PANTHER" id="PTHR33507">
    <property type="entry name" value="INNER MEMBRANE PROTEIN YBBJ"/>
    <property type="match status" value="1"/>
</dbReference>
<feature type="transmembrane region" description="Helical" evidence="5">
    <location>
        <begin position="339"/>
        <end position="359"/>
    </location>
</feature>
<dbReference type="SUPFAM" id="SSF141322">
    <property type="entry name" value="NfeD domain-like"/>
    <property type="match status" value="1"/>
</dbReference>
<dbReference type="Pfam" id="PF24961">
    <property type="entry name" value="NfeD_membrane"/>
    <property type="match status" value="1"/>
</dbReference>
<dbReference type="PANTHER" id="PTHR33507:SF4">
    <property type="entry name" value="NODULATION COMPETITIVENESS PROTEIN NFED"/>
    <property type="match status" value="1"/>
</dbReference>
<gene>
    <name evidence="9" type="ordered locus">ASAC_0911</name>
</gene>
<feature type="domain" description="NfeD integral membrane" evidence="7">
    <location>
        <begin position="236"/>
        <end position="357"/>
    </location>
</feature>
<reference evidence="9 10" key="1">
    <citation type="journal article" date="2010" name="Appl. Environ. Microbiol.">
        <title>The genome sequence of the crenarchaeon Acidilobus saccharovorans supports a new order, Acidilobales, and suggests an important ecological role in terrestrial acidic hot springs.</title>
        <authorList>
            <person name="Mardanov A.V."/>
            <person name="Svetlitchnyi V.A."/>
            <person name="Beletsky A.V."/>
            <person name="Prokofeva M.I."/>
            <person name="Bonch-Osmolovskaya E.A."/>
            <person name="Ravin N.V."/>
            <person name="Skryabin K.G."/>
        </authorList>
    </citation>
    <scope>NUCLEOTIDE SEQUENCE [LARGE SCALE GENOMIC DNA]</scope>
    <source>
        <strain evidence="10">DSM 16705 / JCM 18335 / VKM B-2471 / 345-15</strain>
    </source>
</reference>
<dbReference type="CDD" id="cd07021">
    <property type="entry name" value="Clp_protease_NfeD_like"/>
    <property type="match status" value="1"/>
</dbReference>
<dbReference type="STRING" id="666510.ASAC_0911"/>
<evidence type="ECO:0000256" key="1">
    <source>
        <dbReference type="ARBA" id="ARBA00004141"/>
    </source>
</evidence>
<protein>
    <submittedName>
        <fullName evidence="9">Nodulation protein NfeD related protein</fullName>
    </submittedName>
</protein>
<dbReference type="AlphaFoldDB" id="D9Q1X9"/>
<evidence type="ECO:0000256" key="4">
    <source>
        <dbReference type="ARBA" id="ARBA00023136"/>
    </source>
</evidence>
<evidence type="ECO:0000256" key="3">
    <source>
        <dbReference type="ARBA" id="ARBA00022989"/>
    </source>
</evidence>
<evidence type="ECO:0000259" key="7">
    <source>
        <dbReference type="Pfam" id="PF24961"/>
    </source>
</evidence>
<dbReference type="Gene3D" id="2.40.50.140">
    <property type="entry name" value="Nucleic acid-binding proteins"/>
    <property type="match status" value="1"/>
</dbReference>
<dbReference type="Proteomes" id="UP000000346">
    <property type="component" value="Chromosome"/>
</dbReference>
<dbReference type="eggNOG" id="arCOG01910">
    <property type="taxonomic scope" value="Archaea"/>
</dbReference>
<evidence type="ECO:0000256" key="2">
    <source>
        <dbReference type="ARBA" id="ARBA00022692"/>
    </source>
</evidence>
<evidence type="ECO:0000313" key="9">
    <source>
        <dbReference type="EMBL" id="ADL19317.1"/>
    </source>
</evidence>
<keyword evidence="3 5" id="KW-1133">Transmembrane helix</keyword>
<feature type="transmembrane region" description="Helical" evidence="5">
    <location>
        <begin position="305"/>
        <end position="327"/>
    </location>
</feature>
<dbReference type="HOGENOM" id="CLU_024619_1_1_2"/>
<feature type="transmembrane region" description="Helical" evidence="5">
    <location>
        <begin position="227"/>
        <end position="250"/>
    </location>
</feature>
<feature type="domain" description="NfeD-like C-terminal" evidence="6">
    <location>
        <begin position="372"/>
        <end position="428"/>
    </location>
</feature>
<dbReference type="GO" id="GO:0016020">
    <property type="term" value="C:membrane"/>
    <property type="evidence" value="ECO:0007669"/>
    <property type="project" value="UniProtKB-SubCell"/>
</dbReference>
<dbReference type="InterPro" id="IPR029045">
    <property type="entry name" value="ClpP/crotonase-like_dom_sf"/>
</dbReference>
<evidence type="ECO:0000259" key="6">
    <source>
        <dbReference type="Pfam" id="PF01957"/>
    </source>
</evidence>
<proteinExistence type="predicted"/>
<feature type="transmembrane region" description="Helical" evidence="5">
    <location>
        <begin position="280"/>
        <end position="298"/>
    </location>
</feature>
<feature type="domain" description="NfeD1b N-terminal" evidence="8">
    <location>
        <begin position="39"/>
        <end position="183"/>
    </location>
</feature>
<dbReference type="RefSeq" id="WP_013266829.1">
    <property type="nucleotide sequence ID" value="NC_014374.1"/>
</dbReference>